<proteinExistence type="predicted"/>
<evidence type="ECO:0000256" key="1">
    <source>
        <dbReference type="SAM" id="MobiDB-lite"/>
    </source>
</evidence>
<gene>
    <name evidence="2" type="ORF">Scep_015064</name>
</gene>
<dbReference type="Proteomes" id="UP001419268">
    <property type="component" value="Unassembled WGS sequence"/>
</dbReference>
<feature type="region of interest" description="Disordered" evidence="1">
    <location>
        <begin position="45"/>
        <end position="71"/>
    </location>
</feature>
<reference evidence="2 3" key="1">
    <citation type="submission" date="2024-01" db="EMBL/GenBank/DDBJ databases">
        <title>Genome assemblies of Stephania.</title>
        <authorList>
            <person name="Yang L."/>
        </authorList>
    </citation>
    <scope>NUCLEOTIDE SEQUENCE [LARGE SCALE GENOMIC DNA]</scope>
    <source>
        <strain evidence="2">JXDWG</strain>
        <tissue evidence="2">Leaf</tissue>
    </source>
</reference>
<evidence type="ECO:0000313" key="2">
    <source>
        <dbReference type="EMBL" id="KAK9126218.1"/>
    </source>
</evidence>
<feature type="region of interest" description="Disordered" evidence="1">
    <location>
        <begin position="95"/>
        <end position="146"/>
    </location>
</feature>
<feature type="compositionally biased region" description="Pro residues" evidence="1">
    <location>
        <begin position="122"/>
        <end position="131"/>
    </location>
</feature>
<evidence type="ECO:0000313" key="3">
    <source>
        <dbReference type="Proteomes" id="UP001419268"/>
    </source>
</evidence>
<protein>
    <submittedName>
        <fullName evidence="2">Uncharacterized protein</fullName>
    </submittedName>
</protein>
<sequence>MEQRMTVMVETYQKAIHDMRSAQDQRLADMAQSQEKNMTRIQELMQQGNSGATERAPERHGPNPPLTPIYEDHPVEEESTVASCGHNWRKAAVADVAAAATHGGASTRRPHERKHERGGGSLPPPSQPPRSWPELPTPIGAGAPPI</sequence>
<keyword evidence="3" id="KW-1185">Reference proteome</keyword>
<dbReference type="EMBL" id="JBBNAG010000006">
    <property type="protein sequence ID" value="KAK9126218.1"/>
    <property type="molecule type" value="Genomic_DNA"/>
</dbReference>
<dbReference type="AlphaFoldDB" id="A0AAP0P128"/>
<name>A0AAP0P128_9MAGN</name>
<comment type="caution">
    <text evidence="2">The sequence shown here is derived from an EMBL/GenBank/DDBJ whole genome shotgun (WGS) entry which is preliminary data.</text>
</comment>
<organism evidence="2 3">
    <name type="scientific">Stephania cephalantha</name>
    <dbReference type="NCBI Taxonomy" id="152367"/>
    <lineage>
        <taxon>Eukaryota</taxon>
        <taxon>Viridiplantae</taxon>
        <taxon>Streptophyta</taxon>
        <taxon>Embryophyta</taxon>
        <taxon>Tracheophyta</taxon>
        <taxon>Spermatophyta</taxon>
        <taxon>Magnoliopsida</taxon>
        <taxon>Ranunculales</taxon>
        <taxon>Menispermaceae</taxon>
        <taxon>Menispermoideae</taxon>
        <taxon>Cissampelideae</taxon>
        <taxon>Stephania</taxon>
    </lineage>
</organism>
<accession>A0AAP0P128</accession>